<feature type="compositionally biased region" description="Basic residues" evidence="1">
    <location>
        <begin position="554"/>
        <end position="566"/>
    </location>
</feature>
<feature type="compositionally biased region" description="Basic and acidic residues" evidence="1">
    <location>
        <begin position="633"/>
        <end position="647"/>
    </location>
</feature>
<proteinExistence type="predicted"/>
<evidence type="ECO:0000256" key="1">
    <source>
        <dbReference type="SAM" id="MobiDB-lite"/>
    </source>
</evidence>
<feature type="region of interest" description="Disordered" evidence="1">
    <location>
        <begin position="545"/>
        <end position="580"/>
    </location>
</feature>
<feature type="compositionally biased region" description="Polar residues" evidence="1">
    <location>
        <begin position="622"/>
        <end position="632"/>
    </location>
</feature>
<dbReference type="Proteomes" id="UP001152562">
    <property type="component" value="Unassembled WGS sequence"/>
</dbReference>
<evidence type="ECO:0000313" key="2">
    <source>
        <dbReference type="EMBL" id="CAH4030293.1"/>
    </source>
</evidence>
<reference evidence="2" key="1">
    <citation type="submission" date="2022-05" db="EMBL/GenBank/DDBJ databases">
        <authorList>
            <person name="Okamura Y."/>
        </authorList>
    </citation>
    <scope>NUCLEOTIDE SEQUENCE</scope>
</reference>
<protein>
    <submittedName>
        <fullName evidence="2">Uncharacterized protein</fullName>
    </submittedName>
</protein>
<keyword evidence="3" id="KW-1185">Reference proteome</keyword>
<dbReference type="EMBL" id="CALOZG010000010">
    <property type="protein sequence ID" value="CAH4030293.1"/>
    <property type="molecule type" value="Genomic_DNA"/>
</dbReference>
<sequence>MESLEDSNNCTSMSDSFSMYERYMKSFNVTDNFYDQDSASASSISRESSNGGTIDLSIVVPQHGIATDAVCDSQLFNSEKNCDSKDKSLFLVASVTSSHTDRSDLADARISDESCGGKPVFISSIMENSNNAVDSVPLFEVKNENVFKLPITELSFNGTLKHMQKLKPIVDPITALSTCMHHDTAGKINNVVITCSEERSSDFKNDRLIGDNADYQYQNMEQKDSDLDSTSKWNDQSFSSLEASFDSGVRSPDMFSDGEEIVIESESKNFWTFLQNVELYDKKKLKKIQKTLQGVLPPPSVTTINIDVTDMLRKYYTHLPQFNETEILNTNENSRTPTKKVSFVQFPETCDSFQEKTESKAKDVIIGICSTKHQEVLSSTIQVEEIQSFDTEAQKIKASCENTSKFNNTSSSHDQSVDLQLCLETDVKESLWPDVLKCRYHDVYYNLSSHRENYETLLQRYAERFIGAETNTSVTIYSGGTQSPTSASKRKALRLKLAQAKSPGRRLSHLARRRQAFCSAATVGQKAHNSSRMVLIDKNYFPHRKVVNSADRHGKTRRTPGKKTPRKTPEAGGSGKKKAARRLLLDEAPKRALFVSPEGAALGLTAPKPLGKSRRSLFGSPIGQTESKSTDGASKRKREDDDGDSKRVKMAKSLSFGGDSSEYPLSHLPLQRRASELLSSKNSAELNDSHKKKLLWAVSEALRTHGWRMSCPGFREKASQLARLTRRLLTLPPHAHRLAAPALSTSDTLLKLARRYAFAVIRGRTVEECFRDEETRLADEGKELVTRLGRNANSDSYPTVLERFARGSSSTPSFEDAARARAKRQISFDGADFAEAS</sequence>
<evidence type="ECO:0000313" key="3">
    <source>
        <dbReference type="Proteomes" id="UP001152562"/>
    </source>
</evidence>
<name>A0A9P0TJC3_PIEBR</name>
<organism evidence="2 3">
    <name type="scientific">Pieris brassicae</name>
    <name type="common">White butterfly</name>
    <name type="synonym">Large white butterfly</name>
    <dbReference type="NCBI Taxonomy" id="7116"/>
    <lineage>
        <taxon>Eukaryota</taxon>
        <taxon>Metazoa</taxon>
        <taxon>Ecdysozoa</taxon>
        <taxon>Arthropoda</taxon>
        <taxon>Hexapoda</taxon>
        <taxon>Insecta</taxon>
        <taxon>Pterygota</taxon>
        <taxon>Neoptera</taxon>
        <taxon>Endopterygota</taxon>
        <taxon>Lepidoptera</taxon>
        <taxon>Glossata</taxon>
        <taxon>Ditrysia</taxon>
        <taxon>Papilionoidea</taxon>
        <taxon>Pieridae</taxon>
        <taxon>Pierinae</taxon>
        <taxon>Pieris</taxon>
    </lineage>
</organism>
<feature type="region of interest" description="Disordered" evidence="1">
    <location>
        <begin position="602"/>
        <end position="648"/>
    </location>
</feature>
<comment type="caution">
    <text evidence="2">The sequence shown here is derived from an EMBL/GenBank/DDBJ whole genome shotgun (WGS) entry which is preliminary data.</text>
</comment>
<dbReference type="AlphaFoldDB" id="A0A9P0TJC3"/>
<gene>
    <name evidence="2" type="ORF">PIBRA_LOCUS6959</name>
</gene>
<accession>A0A9P0TJC3</accession>